<dbReference type="EMBL" id="BARS01017902">
    <property type="protein sequence ID" value="GAF88516.1"/>
    <property type="molecule type" value="Genomic_DNA"/>
</dbReference>
<dbReference type="AlphaFoldDB" id="X0TMN1"/>
<evidence type="ECO:0000313" key="2">
    <source>
        <dbReference type="EMBL" id="GAF88516.1"/>
    </source>
</evidence>
<accession>X0TMN1</accession>
<name>X0TMN1_9ZZZZ</name>
<proteinExistence type="predicted"/>
<feature type="region of interest" description="Disordered" evidence="1">
    <location>
        <begin position="1"/>
        <end position="34"/>
    </location>
</feature>
<gene>
    <name evidence="2" type="ORF">S01H1_29221</name>
</gene>
<evidence type="ECO:0000256" key="1">
    <source>
        <dbReference type="SAM" id="MobiDB-lite"/>
    </source>
</evidence>
<reference evidence="2" key="1">
    <citation type="journal article" date="2014" name="Front. Microbiol.">
        <title>High frequency of phylogenetically diverse reductive dehalogenase-homologous genes in deep subseafloor sedimentary metagenomes.</title>
        <authorList>
            <person name="Kawai M."/>
            <person name="Futagami T."/>
            <person name="Toyoda A."/>
            <person name="Takaki Y."/>
            <person name="Nishi S."/>
            <person name="Hori S."/>
            <person name="Arai W."/>
            <person name="Tsubouchi T."/>
            <person name="Morono Y."/>
            <person name="Uchiyama I."/>
            <person name="Ito T."/>
            <person name="Fujiyama A."/>
            <person name="Inagaki F."/>
            <person name="Takami H."/>
        </authorList>
    </citation>
    <scope>NUCLEOTIDE SEQUENCE</scope>
    <source>
        <strain evidence="2">Expedition CK06-06</strain>
    </source>
</reference>
<organism evidence="2">
    <name type="scientific">marine sediment metagenome</name>
    <dbReference type="NCBI Taxonomy" id="412755"/>
    <lineage>
        <taxon>unclassified sequences</taxon>
        <taxon>metagenomes</taxon>
        <taxon>ecological metagenomes</taxon>
    </lineage>
</organism>
<protein>
    <submittedName>
        <fullName evidence="2">Uncharacterized protein</fullName>
    </submittedName>
</protein>
<sequence length="55" mass="5884">MSIPAQAQAEETGNTLFPVDSNTFKMPSGPSRLSRLINVTPKRTAMPHEAAAEGE</sequence>
<comment type="caution">
    <text evidence="2">The sequence shown here is derived from an EMBL/GenBank/DDBJ whole genome shotgun (WGS) entry which is preliminary data.</text>
</comment>
<feature type="compositionally biased region" description="Polar residues" evidence="1">
    <location>
        <begin position="9"/>
        <end position="25"/>
    </location>
</feature>